<name>A0A2R7Y3U4_9CREN</name>
<comment type="caution">
    <text evidence="8">The sequence shown here is derived from an EMBL/GenBank/DDBJ whole genome shotgun (WGS) entry which is preliminary data.</text>
</comment>
<dbReference type="GO" id="GO:0008168">
    <property type="term" value="F:methyltransferase activity"/>
    <property type="evidence" value="ECO:0007669"/>
    <property type="project" value="UniProtKB-KW"/>
</dbReference>
<evidence type="ECO:0000256" key="3">
    <source>
        <dbReference type="ARBA" id="ARBA00022679"/>
    </source>
</evidence>
<reference evidence="8 9" key="1">
    <citation type="journal article" date="2018" name="Syst. Appl. Microbiol.">
        <title>A new symbiotic nanoarchaeote (Candidatus Nanoclepta minutus) and its host (Zestosphaera tikiterensis gen. nov., sp. nov.) from a New Zealand hot spring.</title>
        <authorList>
            <person name="St John E."/>
            <person name="Liu Y."/>
            <person name="Podar M."/>
            <person name="Stott M.B."/>
            <person name="Meneghin J."/>
            <person name="Chen Z."/>
            <person name="Lagutin K."/>
            <person name="Mitchell K."/>
            <person name="Reysenbach A.L."/>
        </authorList>
    </citation>
    <scope>NUCLEOTIDE SEQUENCE [LARGE SCALE GENOMIC DNA]</scope>
    <source>
        <strain evidence="8">NZ3</strain>
    </source>
</reference>
<organism evidence="8 9">
    <name type="scientific">Zestosphaera tikiterensis</name>
    <dbReference type="NCBI Taxonomy" id="1973259"/>
    <lineage>
        <taxon>Archaea</taxon>
        <taxon>Thermoproteota</taxon>
        <taxon>Thermoprotei</taxon>
        <taxon>Desulfurococcales</taxon>
        <taxon>Desulfurococcaceae</taxon>
        <taxon>Zestosphaera</taxon>
    </lineage>
</organism>
<keyword evidence="2" id="KW-0489">Methyltransferase</keyword>
<keyword evidence="5" id="KW-0819">tRNA processing</keyword>
<sequence>MFEFEDIYTISSCSGRITLLDALMPWHRRGSTILFKKHTPIEVEDIKPYMNVGVVNRLWLVVTGPIIHASANNVLTARKLLKIARKAGMKHSGILSFSKDKGFIVELKTGVRVANLIKTKDEVLIKDDQALRYLVETANEALLEGKEKLNKLRVELGLKPVDYSRFLKR</sequence>
<feature type="domain" description="tRNA wybutosine-synthesizing protein" evidence="7">
    <location>
        <begin position="3"/>
        <end position="156"/>
    </location>
</feature>
<dbReference type="InterPro" id="IPR036602">
    <property type="entry name" value="tRNA_yW-synthesising-like_sf"/>
</dbReference>
<evidence type="ECO:0000259" key="7">
    <source>
        <dbReference type="Pfam" id="PF02676"/>
    </source>
</evidence>
<dbReference type="EMBL" id="NBVN01000004">
    <property type="protein sequence ID" value="PUA32178.1"/>
    <property type="molecule type" value="Genomic_DNA"/>
</dbReference>
<evidence type="ECO:0000256" key="5">
    <source>
        <dbReference type="ARBA" id="ARBA00022694"/>
    </source>
</evidence>
<evidence type="ECO:0000256" key="1">
    <source>
        <dbReference type="ARBA" id="ARBA00008569"/>
    </source>
</evidence>
<evidence type="ECO:0000256" key="6">
    <source>
        <dbReference type="ARBA" id="ARBA00030554"/>
    </source>
</evidence>
<gene>
    <name evidence="8" type="ORF">B7O98_05765</name>
</gene>
<dbReference type="SUPFAM" id="SSF111278">
    <property type="entry name" value="SSo0622-like"/>
    <property type="match status" value="1"/>
</dbReference>
<dbReference type="PANTHER" id="PTHR48418">
    <property type="entry name" value="TRNA WYBUTOSINE-SYNTHESIZING PROTEIN 3"/>
    <property type="match status" value="1"/>
</dbReference>
<evidence type="ECO:0000256" key="2">
    <source>
        <dbReference type="ARBA" id="ARBA00022603"/>
    </source>
</evidence>
<dbReference type="PANTHER" id="PTHR48418:SF1">
    <property type="entry name" value="TRNA WYBUTOSINE-SYNTHESIZING PROTEIN 3"/>
    <property type="match status" value="1"/>
</dbReference>
<evidence type="ECO:0000313" key="8">
    <source>
        <dbReference type="EMBL" id="PUA32178.1"/>
    </source>
</evidence>
<comment type="similarity">
    <text evidence="1">Belongs to the TYW3 family.</text>
</comment>
<dbReference type="Pfam" id="PF02676">
    <property type="entry name" value="TYW3"/>
    <property type="match status" value="1"/>
</dbReference>
<dbReference type="Gene3D" id="3.30.1960.10">
    <property type="entry name" value="tRNA wybutosine-synthesizing-like"/>
    <property type="match status" value="1"/>
</dbReference>
<keyword evidence="3" id="KW-0808">Transferase</keyword>
<accession>A0A2R7Y3U4</accession>
<dbReference type="InterPro" id="IPR003827">
    <property type="entry name" value="tRNA_yW-synthesising"/>
</dbReference>
<keyword evidence="4" id="KW-0949">S-adenosyl-L-methionine</keyword>
<dbReference type="AlphaFoldDB" id="A0A2R7Y3U4"/>
<dbReference type="Proteomes" id="UP000244093">
    <property type="component" value="Unassembled WGS sequence"/>
</dbReference>
<protein>
    <recommendedName>
        <fullName evidence="6">tRNA(Phe) 7-((3-amino-3-carboxypropyl)-4-demethylwyosine(37)-N(4))-methyltransferase</fullName>
    </recommendedName>
</protein>
<evidence type="ECO:0000256" key="4">
    <source>
        <dbReference type="ARBA" id="ARBA00022691"/>
    </source>
</evidence>
<dbReference type="GO" id="GO:0008033">
    <property type="term" value="P:tRNA processing"/>
    <property type="evidence" value="ECO:0007669"/>
    <property type="project" value="UniProtKB-KW"/>
</dbReference>
<dbReference type="GO" id="GO:0032259">
    <property type="term" value="P:methylation"/>
    <property type="evidence" value="ECO:0007669"/>
    <property type="project" value="UniProtKB-KW"/>
</dbReference>
<evidence type="ECO:0000313" key="9">
    <source>
        <dbReference type="Proteomes" id="UP000244093"/>
    </source>
</evidence>
<proteinExistence type="inferred from homology"/>